<dbReference type="PANTHER" id="PTHR16943:SF8">
    <property type="entry name" value="2-METHYLCITRATE DEHYDRATASE"/>
    <property type="match status" value="1"/>
</dbReference>
<reference evidence="4 5" key="1">
    <citation type="submission" date="2019-08" db="EMBL/GenBank/DDBJ databases">
        <title>In-depth cultivation of the pig gut microbiome towards novel bacterial diversity and tailored functional studies.</title>
        <authorList>
            <person name="Wylensek D."/>
            <person name="Hitch T.C.A."/>
            <person name="Clavel T."/>
        </authorList>
    </citation>
    <scope>NUCLEOTIDE SEQUENCE [LARGE SCALE GENOMIC DNA]</scope>
    <source>
        <strain evidence="4 5">SM-530-WT-4B</strain>
    </source>
</reference>
<keyword evidence="5" id="KW-1185">Reference proteome</keyword>
<dbReference type="InterPro" id="IPR005656">
    <property type="entry name" value="MmgE_PrpD"/>
</dbReference>
<evidence type="ECO:0000313" key="4">
    <source>
        <dbReference type="EMBL" id="MST56317.1"/>
    </source>
</evidence>
<dbReference type="InterPro" id="IPR042183">
    <property type="entry name" value="MmgE/PrpD_sf_1"/>
</dbReference>
<evidence type="ECO:0000313" key="5">
    <source>
        <dbReference type="Proteomes" id="UP000473699"/>
    </source>
</evidence>
<evidence type="ECO:0000256" key="1">
    <source>
        <dbReference type="ARBA" id="ARBA00006174"/>
    </source>
</evidence>
<protein>
    <submittedName>
        <fullName evidence="4">MmgE/PrpD family protein</fullName>
    </submittedName>
</protein>
<dbReference type="InterPro" id="IPR042188">
    <property type="entry name" value="MmgE/PrpD_sf_2"/>
</dbReference>
<dbReference type="Gene3D" id="1.10.4100.10">
    <property type="entry name" value="2-methylcitrate dehydratase PrpD"/>
    <property type="match status" value="1"/>
</dbReference>
<evidence type="ECO:0000259" key="2">
    <source>
        <dbReference type="Pfam" id="PF03972"/>
    </source>
</evidence>
<accession>A0A6L5YF56</accession>
<feature type="domain" description="MmgE/PrpD C-terminal" evidence="3">
    <location>
        <begin position="277"/>
        <end position="437"/>
    </location>
</feature>
<proteinExistence type="inferred from homology"/>
<dbReference type="GO" id="GO:0016829">
    <property type="term" value="F:lyase activity"/>
    <property type="evidence" value="ECO:0007669"/>
    <property type="project" value="InterPro"/>
</dbReference>
<name>A0A6L5YF56_9BACT</name>
<dbReference type="PANTHER" id="PTHR16943">
    <property type="entry name" value="2-METHYLCITRATE DEHYDRATASE-RELATED"/>
    <property type="match status" value="1"/>
</dbReference>
<dbReference type="EMBL" id="VUNH01000011">
    <property type="protein sequence ID" value="MST56317.1"/>
    <property type="molecule type" value="Genomic_DNA"/>
</dbReference>
<dbReference type="Pfam" id="PF19305">
    <property type="entry name" value="MmgE_PrpD_C"/>
    <property type="match status" value="1"/>
</dbReference>
<evidence type="ECO:0000259" key="3">
    <source>
        <dbReference type="Pfam" id="PF19305"/>
    </source>
</evidence>
<dbReference type="Gene3D" id="3.30.1330.120">
    <property type="entry name" value="2-methylcitrate dehydratase PrpD"/>
    <property type="match status" value="1"/>
</dbReference>
<dbReference type="RefSeq" id="WP_154529401.1">
    <property type="nucleotide sequence ID" value="NZ_VUNH01000011.1"/>
</dbReference>
<feature type="domain" description="MmgE/PrpD N-terminal" evidence="2">
    <location>
        <begin position="15"/>
        <end position="255"/>
    </location>
</feature>
<dbReference type="InterPro" id="IPR045336">
    <property type="entry name" value="MmgE_PrpD_N"/>
</dbReference>
<comment type="similarity">
    <text evidence="1">Belongs to the PrpD family.</text>
</comment>
<organism evidence="4 5">
    <name type="scientific">Pyramidobacter porci</name>
    <dbReference type="NCBI Taxonomy" id="2605789"/>
    <lineage>
        <taxon>Bacteria</taxon>
        <taxon>Thermotogati</taxon>
        <taxon>Synergistota</taxon>
        <taxon>Synergistia</taxon>
        <taxon>Synergistales</taxon>
        <taxon>Dethiosulfovibrionaceae</taxon>
        <taxon>Pyramidobacter</taxon>
    </lineage>
</organism>
<dbReference type="Pfam" id="PF03972">
    <property type="entry name" value="MmgE_PrpD_N"/>
    <property type="match status" value="1"/>
</dbReference>
<dbReference type="AlphaFoldDB" id="A0A6L5YF56"/>
<dbReference type="InterPro" id="IPR036148">
    <property type="entry name" value="MmgE/PrpD_sf"/>
</dbReference>
<dbReference type="Proteomes" id="UP000473699">
    <property type="component" value="Unassembled WGS sequence"/>
</dbReference>
<comment type="caution">
    <text evidence="4">The sequence shown here is derived from an EMBL/GenBank/DDBJ whole genome shotgun (WGS) entry which is preliminary data.</text>
</comment>
<gene>
    <name evidence="4" type="ORF">FYJ74_09770</name>
</gene>
<dbReference type="InterPro" id="IPR045337">
    <property type="entry name" value="MmgE_PrpD_C"/>
</dbReference>
<sequence length="468" mass="51040">MPFSERGYALMGETRKLASYLYSIDYSSLSSQAVDTAKKCIEDFIGVAIAGSAKTEAQIWKAYYKNKAAEQQASMFQPGFRRVSVEQAAALNAVFGHVMDMDDVHNASITHLGVITVPVAVALAQKLHKSGRDVIEAIVSGYEMGARVGESINPSSYKRWHTTGVVGALAAGTAAAKVLNLSEEETLNCIGSAGTQAAGFWEFLSSASMSKVLHVANANLCGLRAAELARLGFTGAPTILEGERGLIRALASRFNLSSLTAGYGGELRICQNSFKPYACCRHTHSAIYCIEKIIADNQIVPDDIVSLVDETYGAAAETADDANPENAYGAKFSLQFCIAAMLIFHELSDRIFSPENIDNPQVRRLMGRITVKVEPRIDEEFHKEPARWPHSVTVILKDGRVIRERVDFPPGDPKNSFSWQVEDRKFRQLTGDLLGSGGAEALLSKLHIFEQIEDVNSLFQNNEGAMHV</sequence>
<dbReference type="SUPFAM" id="SSF103378">
    <property type="entry name" value="2-methylcitrate dehydratase PrpD"/>
    <property type="match status" value="1"/>
</dbReference>